<sequence length="204" mass="22581">MFSLPTTIYNNHKYQFWSKKCVFLRYSSVRNGYKCMNAAGRIFITRNVLFNEHEFPFQSLMSGNFTSSAIESDPHTPINFGSFPNCSSVSLLIVHVPSSSVPVVPCVSVSDDVVSPSSSCVPTKEISSNTMAPLNTHSMITRAKNGISMKKVLLASAIEFSTDIPTTAEIAITIPHWKDATYKEYQALIHNGIWLLVPASTRIL</sequence>
<name>A0AAP0JTC7_9MAGN</name>
<dbReference type="Pfam" id="PF25597">
    <property type="entry name" value="SH3_retrovirus"/>
    <property type="match status" value="1"/>
</dbReference>
<dbReference type="InterPro" id="IPR057670">
    <property type="entry name" value="SH3_retrovirus"/>
</dbReference>
<dbReference type="EMBL" id="JBBNAG010000004">
    <property type="protein sequence ID" value="KAK9139797.1"/>
    <property type="molecule type" value="Genomic_DNA"/>
</dbReference>
<accession>A0AAP0JTC7</accession>
<reference evidence="2 3" key="1">
    <citation type="submission" date="2024-01" db="EMBL/GenBank/DDBJ databases">
        <title>Genome assemblies of Stephania.</title>
        <authorList>
            <person name="Yang L."/>
        </authorList>
    </citation>
    <scope>NUCLEOTIDE SEQUENCE [LARGE SCALE GENOMIC DNA]</scope>
    <source>
        <strain evidence="2">JXDWG</strain>
        <tissue evidence="2">Leaf</tissue>
    </source>
</reference>
<gene>
    <name evidence="2" type="ORF">Scep_009478</name>
</gene>
<keyword evidence="3" id="KW-1185">Reference proteome</keyword>
<proteinExistence type="predicted"/>
<evidence type="ECO:0000313" key="2">
    <source>
        <dbReference type="EMBL" id="KAK9139797.1"/>
    </source>
</evidence>
<dbReference type="Proteomes" id="UP001419268">
    <property type="component" value="Unassembled WGS sequence"/>
</dbReference>
<organism evidence="2 3">
    <name type="scientific">Stephania cephalantha</name>
    <dbReference type="NCBI Taxonomy" id="152367"/>
    <lineage>
        <taxon>Eukaryota</taxon>
        <taxon>Viridiplantae</taxon>
        <taxon>Streptophyta</taxon>
        <taxon>Embryophyta</taxon>
        <taxon>Tracheophyta</taxon>
        <taxon>Spermatophyta</taxon>
        <taxon>Magnoliopsida</taxon>
        <taxon>Ranunculales</taxon>
        <taxon>Menispermaceae</taxon>
        <taxon>Menispermoideae</taxon>
        <taxon>Cissampelideae</taxon>
        <taxon>Stephania</taxon>
    </lineage>
</organism>
<comment type="caution">
    <text evidence="2">The sequence shown here is derived from an EMBL/GenBank/DDBJ whole genome shotgun (WGS) entry which is preliminary data.</text>
</comment>
<dbReference type="AlphaFoldDB" id="A0AAP0JTC7"/>
<evidence type="ECO:0000313" key="3">
    <source>
        <dbReference type="Proteomes" id="UP001419268"/>
    </source>
</evidence>
<feature type="domain" description="Retroviral polymerase SH3-like" evidence="1">
    <location>
        <begin position="10"/>
        <end position="59"/>
    </location>
</feature>
<evidence type="ECO:0000259" key="1">
    <source>
        <dbReference type="Pfam" id="PF25597"/>
    </source>
</evidence>
<protein>
    <recommendedName>
        <fullName evidence="1">Retroviral polymerase SH3-like domain-containing protein</fullName>
    </recommendedName>
</protein>